<accession>B6IW60</accession>
<sequence>MPDDPGLIGQIKQKLVESKQRWAREGRHLTGIQGEPGQRLPPGQREVKNWPVLDLGVQPDIRPETWHLRVDGLVETPTVWKWDDFRAQPRFQDVSDIHCVTAWSRYENLWEGVSARHILSVVKPKPEARHILFHSFDGYTTNLPLAAFDDDDVLLADTWEGRPITREHGGPVRVVVPKLYFWKSAKWVNRMEFLAEDRPGFWEERGYHNEGDPWKEQRYS</sequence>
<dbReference type="PANTHER" id="PTHR43032:SF4">
    <property type="entry name" value="OXIDOREDUCTASE MOLYBDOPTERIN-BINDING DOMAIN-CONTAINING PROTEIN"/>
    <property type="match status" value="1"/>
</dbReference>
<name>B6IW60_RHOCS</name>
<protein>
    <submittedName>
        <fullName evidence="2">Oxidoreductase molybdopterin binding domain protein</fullName>
    </submittedName>
</protein>
<dbReference type="Gene3D" id="3.90.420.10">
    <property type="entry name" value="Oxidoreductase, molybdopterin-binding domain"/>
    <property type="match status" value="1"/>
</dbReference>
<dbReference type="Proteomes" id="UP000001591">
    <property type="component" value="Chromosome"/>
</dbReference>
<dbReference type="Pfam" id="PF00174">
    <property type="entry name" value="Oxidored_molyb"/>
    <property type="match status" value="1"/>
</dbReference>
<gene>
    <name evidence="2" type="ordered locus">RC1_3170</name>
</gene>
<dbReference type="SUPFAM" id="SSF56524">
    <property type="entry name" value="Oxidoreductase molybdopterin-binding domain"/>
    <property type="match status" value="1"/>
</dbReference>
<proteinExistence type="predicted"/>
<keyword evidence="3" id="KW-1185">Reference proteome</keyword>
<dbReference type="EMBL" id="CP000613">
    <property type="protein sequence ID" value="ACJ00534.1"/>
    <property type="molecule type" value="Genomic_DNA"/>
</dbReference>
<evidence type="ECO:0000259" key="1">
    <source>
        <dbReference type="Pfam" id="PF00174"/>
    </source>
</evidence>
<feature type="domain" description="Oxidoreductase molybdopterin-binding" evidence="1">
    <location>
        <begin position="58"/>
        <end position="202"/>
    </location>
</feature>
<dbReference type="CDD" id="cd02109">
    <property type="entry name" value="arch_bact_SO_family_Moco"/>
    <property type="match status" value="1"/>
</dbReference>
<dbReference type="KEGG" id="rce:RC1_3170"/>
<dbReference type="eggNOG" id="COG2041">
    <property type="taxonomic scope" value="Bacteria"/>
</dbReference>
<dbReference type="AlphaFoldDB" id="B6IW60"/>
<dbReference type="InterPro" id="IPR036374">
    <property type="entry name" value="OxRdtase_Mopterin-bd_sf"/>
</dbReference>
<dbReference type="HOGENOM" id="CLU_094953_0_0_5"/>
<evidence type="ECO:0000313" key="2">
    <source>
        <dbReference type="EMBL" id="ACJ00534.1"/>
    </source>
</evidence>
<dbReference type="InterPro" id="IPR000572">
    <property type="entry name" value="OxRdtase_Mopterin-bd_dom"/>
</dbReference>
<dbReference type="RefSeq" id="WP_012568313.1">
    <property type="nucleotide sequence ID" value="NC_011420.2"/>
</dbReference>
<dbReference type="OrthoDB" id="9778777at2"/>
<evidence type="ECO:0000313" key="3">
    <source>
        <dbReference type="Proteomes" id="UP000001591"/>
    </source>
</evidence>
<dbReference type="STRING" id="414684.RC1_3170"/>
<reference evidence="2 3" key="1">
    <citation type="journal article" date="2010" name="BMC Genomics">
        <title>Metabolic flexibility revealed in the genome of the cyst-forming alpha-1 proteobacterium Rhodospirillum centenum.</title>
        <authorList>
            <person name="Lu Y.K."/>
            <person name="Marden J."/>
            <person name="Han M."/>
            <person name="Swingley W.D."/>
            <person name="Mastrian S.D."/>
            <person name="Chowdhury S.R."/>
            <person name="Hao J."/>
            <person name="Helmy T."/>
            <person name="Kim S."/>
            <person name="Kurdoglu A.A."/>
            <person name="Matthies H.J."/>
            <person name="Rollo D."/>
            <person name="Stothard P."/>
            <person name="Blankenship R.E."/>
            <person name="Bauer C.E."/>
            <person name="Touchman J.W."/>
        </authorList>
    </citation>
    <scope>NUCLEOTIDE SEQUENCE [LARGE SCALE GENOMIC DNA]</scope>
    <source>
        <strain evidence="3">ATCC 51521 / SW</strain>
    </source>
</reference>
<dbReference type="PANTHER" id="PTHR43032">
    <property type="entry name" value="PROTEIN-METHIONINE-SULFOXIDE REDUCTASE"/>
    <property type="match status" value="1"/>
</dbReference>
<organism evidence="2 3">
    <name type="scientific">Rhodospirillum centenum (strain ATCC 51521 / SW)</name>
    <dbReference type="NCBI Taxonomy" id="414684"/>
    <lineage>
        <taxon>Bacteria</taxon>
        <taxon>Pseudomonadati</taxon>
        <taxon>Pseudomonadota</taxon>
        <taxon>Alphaproteobacteria</taxon>
        <taxon>Rhodospirillales</taxon>
        <taxon>Rhodospirillaceae</taxon>
        <taxon>Rhodospirillum</taxon>
    </lineage>
</organism>